<dbReference type="InterPro" id="IPR006171">
    <property type="entry name" value="TOPRIM_dom"/>
</dbReference>
<dbReference type="InterPro" id="IPR003601">
    <property type="entry name" value="Topo_IA_2"/>
</dbReference>
<evidence type="ECO:0000256" key="1">
    <source>
        <dbReference type="ARBA" id="ARBA00001946"/>
    </source>
</evidence>
<evidence type="ECO:0000256" key="15">
    <source>
        <dbReference type="ARBA" id="ARBA00049360"/>
    </source>
</evidence>
<feature type="domain" description="Topo IA-type catalytic" evidence="21">
    <location>
        <begin position="677"/>
        <end position="1054"/>
    </location>
</feature>
<dbReference type="AlphaFoldDB" id="A0A075WJY4"/>
<dbReference type="CDD" id="cd18798">
    <property type="entry name" value="SF2_C_reverse_gyrase"/>
    <property type="match status" value="1"/>
</dbReference>
<accession>A0A075WJY4</accession>
<dbReference type="Pfam" id="PF01131">
    <property type="entry name" value="Topoisom_bac"/>
    <property type="match status" value="2"/>
</dbReference>
<comment type="function">
    <text evidence="16">Modifies the topological state of DNA by introducing positive supercoils in an ATP-dependent process, increasing the linking number in steps of +1. Binds to single-stranded DNA, transiently cleaves and then rejoins the ends, introducing a positive supercoil in the process. The scissile phosphodiester is attacked by the catalytic tyrosine of the enzyme, resulting in the formation of a DNA-(5'-phosphotyrosyl)-enzyme intermediate. Probably involved in rewinding DNA strands in regions of the chromosome that have opened up to allow replication, transcription, DNA repair and/or for DNA protection.</text>
</comment>
<dbReference type="InterPro" id="IPR040569">
    <property type="entry name" value="Znf_Rg"/>
</dbReference>
<evidence type="ECO:0000259" key="18">
    <source>
        <dbReference type="PROSITE" id="PS50880"/>
    </source>
</evidence>
<comment type="cofactor">
    <cofactor evidence="1">
        <name>Mg(2+)</name>
        <dbReference type="ChEBI" id="CHEBI:18420"/>
    </cofactor>
</comment>
<comment type="function">
    <text evidence="17">Modifies the topological state of DNA by introducing positive supercoils in an ATP-dependent process, increasing the linking number in steps of +1. Binds to single-stranded DNA, transiently cleaves and then rejoins the ends, introducing a positive supercoil in the process. The scissile phosphodiester is attacked by the catalytic tyrosine of the enzyme, resulting in the formation of a DNA-(5'-phosphotyrosyl)-enzyme intermediate. Involved in rewinding DNA strands in regions of the chromosome that have opened up to allow replication, transcription, DNA repair and/or for DNA protection.</text>
</comment>
<dbReference type="PROSITE" id="PS52037">
    <property type="entry name" value="ZF_RG_C"/>
    <property type="match status" value="1"/>
</dbReference>
<comment type="similarity">
    <text evidence="14 16">In the N-terminal section; belongs to the DEAD box helicase family. DDVD subfamily.</text>
</comment>
<evidence type="ECO:0000256" key="13">
    <source>
        <dbReference type="ARBA" id="ARBA00023235"/>
    </source>
</evidence>
<keyword evidence="8 16" id="KW-0862">Zinc</keyword>
<comment type="domain">
    <text evidence="16">Introduction of positive supercoils requires the cooperation of both domains. The helicase-like domain probably does not directly unwind DNA, but more likely acts by driving ATP-dependent conformational changes within the whole enzyme. A beta hairpin in the 'latch' region of the N-terminal domain plays a regulatory role in the enzyme, repressing topoisomerase activity in the absence of ATP and preventing the enzyme from acting as an ATP-independent relaxing enzyme; it also helps to coordinate nucleotide hydrolysis by the ATPase domain with the supercoiling activity of the topoisomerase domain.</text>
</comment>
<comment type="cofactor">
    <cofactor evidence="16">
        <name>Zn(2+)</name>
        <dbReference type="ChEBI" id="CHEBI:29105"/>
    </cofactor>
    <text evidence="16">Binds 1 or 2 zinc ions per subunit.</text>
</comment>
<dbReference type="SMART" id="SM00487">
    <property type="entry name" value="DEXDc"/>
    <property type="match status" value="1"/>
</dbReference>
<dbReference type="GO" id="GO:0016887">
    <property type="term" value="F:ATP hydrolysis activity"/>
    <property type="evidence" value="ECO:0007669"/>
    <property type="project" value="RHEA"/>
</dbReference>
<dbReference type="PROSITE" id="PS50880">
    <property type="entry name" value="TOPRIM"/>
    <property type="match status" value="1"/>
</dbReference>
<dbReference type="GO" id="GO:0003677">
    <property type="term" value="F:DNA binding"/>
    <property type="evidence" value="ECO:0007669"/>
    <property type="project" value="UniProtKB-UniRule"/>
</dbReference>
<dbReference type="EC" id="5.6.2.-" evidence="16"/>
<keyword evidence="5 16" id="KW-0479">Metal-binding</keyword>
<dbReference type="PROSITE" id="PS51192">
    <property type="entry name" value="HELICASE_ATP_BIND_1"/>
    <property type="match status" value="1"/>
</dbReference>
<feature type="domain" description="RG N-terminal-type" evidence="20">
    <location>
        <begin position="1"/>
        <end position="43"/>
    </location>
</feature>
<dbReference type="SMART" id="SM00437">
    <property type="entry name" value="TOP1Ac"/>
    <property type="match status" value="1"/>
</dbReference>
<dbReference type="GO" id="GO:0006265">
    <property type="term" value="P:DNA topological change"/>
    <property type="evidence" value="ECO:0007669"/>
    <property type="project" value="UniProtKB-UniRule"/>
</dbReference>
<dbReference type="KEGG" id="afg:AFULGI_00011200"/>
<dbReference type="PROSITE" id="PS52036">
    <property type="entry name" value="ZF_RG_N"/>
    <property type="match status" value="1"/>
</dbReference>
<evidence type="ECO:0000259" key="21">
    <source>
        <dbReference type="PROSITE" id="PS52039"/>
    </source>
</evidence>
<dbReference type="Gene3D" id="2.20.20.30">
    <property type="entry name" value="reverse gyrase domain"/>
    <property type="match status" value="1"/>
</dbReference>
<dbReference type="GO" id="GO:0006260">
    <property type="term" value="P:DNA replication"/>
    <property type="evidence" value="ECO:0007669"/>
    <property type="project" value="UniProtKB-UniRule"/>
</dbReference>
<dbReference type="SMART" id="SM00436">
    <property type="entry name" value="TOP1Bc"/>
    <property type="match status" value="1"/>
</dbReference>
<dbReference type="SUPFAM" id="SSF52540">
    <property type="entry name" value="P-loop containing nucleoside triphosphate hydrolases"/>
    <property type="match status" value="2"/>
</dbReference>
<dbReference type="InterPro" id="IPR014001">
    <property type="entry name" value="Helicase_ATP-bd"/>
</dbReference>
<dbReference type="CDD" id="cd03361">
    <property type="entry name" value="TOPRIM_TopoIA_RevGyr"/>
    <property type="match status" value="1"/>
</dbReference>
<comment type="subunit">
    <text evidence="3 16">Monomer.</text>
</comment>
<dbReference type="GO" id="GO:0160097">
    <property type="term" value="F:reverse gyrase activity"/>
    <property type="evidence" value="ECO:0007669"/>
    <property type="project" value="UniProtKB-UniRule"/>
</dbReference>
<dbReference type="InterPro" id="IPR011545">
    <property type="entry name" value="DEAD/DEAH_box_helicase_dom"/>
</dbReference>
<keyword evidence="10" id="KW-0460">Magnesium</keyword>
<evidence type="ECO:0000256" key="7">
    <source>
        <dbReference type="ARBA" id="ARBA00022771"/>
    </source>
</evidence>
<evidence type="ECO:0000256" key="6">
    <source>
        <dbReference type="ARBA" id="ARBA00022741"/>
    </source>
</evidence>
<comment type="subcellular location">
    <subcellularLocation>
        <location evidence="2 16">Cytoplasm</location>
    </subcellularLocation>
</comment>
<evidence type="ECO:0000256" key="11">
    <source>
        <dbReference type="ARBA" id="ARBA00023029"/>
    </source>
</evidence>
<dbReference type="GO" id="GO:0005737">
    <property type="term" value="C:cytoplasm"/>
    <property type="evidence" value="ECO:0007669"/>
    <property type="project" value="UniProtKB-SubCell"/>
</dbReference>
<feature type="region of interest" description="Topoisomerase I" evidence="16">
    <location>
        <begin position="502"/>
        <end position="1054"/>
    </location>
</feature>
<dbReference type="RefSeq" id="WP_048095487.1">
    <property type="nucleotide sequence ID" value="NZ_CP006577.1"/>
</dbReference>
<dbReference type="CDD" id="cd17924">
    <property type="entry name" value="DDXDc_reverse_gyrase"/>
    <property type="match status" value="1"/>
</dbReference>
<evidence type="ECO:0000256" key="5">
    <source>
        <dbReference type="ARBA" id="ARBA00022723"/>
    </source>
</evidence>
<keyword evidence="4 16" id="KW-0963">Cytoplasm</keyword>
<dbReference type="GeneID" id="24794632"/>
<evidence type="ECO:0000259" key="19">
    <source>
        <dbReference type="PROSITE" id="PS51192"/>
    </source>
</evidence>
<dbReference type="EMBL" id="CP006577">
    <property type="protein sequence ID" value="AIG97903.1"/>
    <property type="molecule type" value="Genomic_DNA"/>
</dbReference>
<feature type="active site" description="O-(5'-phospho-DNA)-tyrosine intermediate" evidence="16">
    <location>
        <position position="809"/>
    </location>
</feature>
<evidence type="ECO:0000256" key="16">
    <source>
        <dbReference type="HAMAP-Rule" id="MF_01125"/>
    </source>
</evidence>
<feature type="domain" description="Toprim" evidence="18">
    <location>
        <begin position="506"/>
        <end position="662"/>
    </location>
</feature>
<sequence length="1054" mass="121202">MIPVVYSNLCPVCGGDLESKEIEKHVCFRKKRSLCLFPEDFLLKEFVEFFRKCVGEPRAIQKMWAKRILRKESFAATAPTGVGKTSFGLAMSLFLALKGKRCYVIFPTSLLVIQAAETIRKYAEKAGVGTENLIGYYHGRIPKREKENFMQNLGNFKIVITTTQFLSKHYRELGHFDFIFVDDVDAILKASKNVDKLLHLLGFHYDLKTKSWVGEARGCLMVSTATAKKGKKAELFRQLLNFDIGSSRITVRNVEDVAVNDESISTLSSILEKLGTGGIIYARTGEEAEEIYESLKNKFRIGIVTATKKGDYEKFVEGEIDHLIGTAHYYGTLVRGLDLPERIRFAVFVGCPSFRVTIEDIDSLSPQMVKLLAYLYRNVDEIERLLPAVEKHIDEVREILKKVMGKERPQAKDVVVREGEVIFPDLRTYIQGSGRTSRLFAGGLTKGASFLLEDDSELLSAFIERAKLYDIEFKSIDEVDFEKLSRELDESRDRYRRRQEFDLIKPALFIVESPTKARQISRFFGKPSVKVLDGAVVYEIPMQKYVLMVTASIGHVVDLITNRGFHGVLVNGRFVPVYASIKRCRDCGYQFTEERESCPKCGSENVDNSRSRIEALRKLAHDAEFVIVGTDPDTEGEKIAWDLKNLLSGCGAVKRAEFHEVTRRAILEALESLRDVDENLVKAQVVRRIEDRWIGFVLSQKLWERFNNRNLSAGRAQTPVLGWIIDRFQESRERRKIAIVRDFDLVLEHDEEEFDLTIKLVEEREELRTPLPPYTTETMLSDANRILKFSVKQTMQIAQELFENGLITYHRTDSTRVSDVGQRIAKEYLGDDFVGREWGESGAHECIRPTRPLTRDDVQRLIQEGVLVVEGLRWEHFALYDLIFRRFMASQCRPFKVVVKKYSIEFDGKTAEEERIVRAEGRAYELYRAVWVKNELPTGTFRVKAEVKSVPKVLPFTQSEIIQMMKERGIGRPSTYATIVDRLFMRNYVVEKYGRMIPTKLGIDVFRFLVRRYAKFVSEDRTRDLESRMDAIERGELDYLKALEDLYAEIKSID</sequence>
<organism evidence="22 23">
    <name type="scientific">Archaeoglobus fulgidus DSM 8774</name>
    <dbReference type="NCBI Taxonomy" id="1344584"/>
    <lineage>
        <taxon>Archaea</taxon>
        <taxon>Methanobacteriati</taxon>
        <taxon>Methanobacteriota</taxon>
        <taxon>Archaeoglobi</taxon>
        <taxon>Archaeoglobales</taxon>
        <taxon>Archaeoglobaceae</taxon>
        <taxon>Archaeoglobus</taxon>
    </lineage>
</organism>
<comment type="catalytic activity">
    <reaction evidence="15 16 17">
        <text>ATP + H2O = ADP + phosphate + H(+)</text>
        <dbReference type="Rhea" id="RHEA:13065"/>
        <dbReference type="ChEBI" id="CHEBI:15377"/>
        <dbReference type="ChEBI" id="CHEBI:15378"/>
        <dbReference type="ChEBI" id="CHEBI:30616"/>
        <dbReference type="ChEBI" id="CHEBI:43474"/>
        <dbReference type="ChEBI" id="CHEBI:456216"/>
    </reaction>
</comment>
<keyword evidence="12 16" id="KW-0238">DNA-binding</keyword>
<evidence type="ECO:0000256" key="8">
    <source>
        <dbReference type="ARBA" id="ARBA00022833"/>
    </source>
</evidence>
<evidence type="ECO:0000256" key="4">
    <source>
        <dbReference type="ARBA" id="ARBA00022490"/>
    </source>
</evidence>
<dbReference type="NCBIfam" id="TIGR01054">
    <property type="entry name" value="rgy"/>
    <property type="match status" value="1"/>
</dbReference>
<dbReference type="Gene3D" id="2.60.510.20">
    <property type="match status" value="1"/>
</dbReference>
<comment type="miscellaneous">
    <text evidence="16">This enzyme is the only unique feature of hyperthermophilic bacteria/archaea known and seems to be essential for adaptation to life at high temperatures. It may play a role in stabilization of DNA at high temperatures.</text>
</comment>
<evidence type="ECO:0000256" key="12">
    <source>
        <dbReference type="ARBA" id="ARBA00023125"/>
    </source>
</evidence>
<name>A0A075WJY4_ARCFL</name>
<evidence type="ECO:0000259" key="20">
    <source>
        <dbReference type="PROSITE" id="PS52036"/>
    </source>
</evidence>
<dbReference type="PROSITE" id="PS52039">
    <property type="entry name" value="TOPO_IA_2"/>
    <property type="match status" value="1"/>
</dbReference>
<dbReference type="InterPro" id="IPR023405">
    <property type="entry name" value="Topo_IA_core_domain"/>
</dbReference>
<evidence type="ECO:0000256" key="17">
    <source>
        <dbReference type="RuleBase" id="RU004026"/>
    </source>
</evidence>
<dbReference type="GO" id="GO:0005524">
    <property type="term" value="F:ATP binding"/>
    <property type="evidence" value="ECO:0007669"/>
    <property type="project" value="UniProtKB-UniRule"/>
</dbReference>
<keyword evidence="11 16" id="KW-0799">Topoisomerase</keyword>
<dbReference type="InterPro" id="IPR003602">
    <property type="entry name" value="Topo_IA_DNA-bd_dom"/>
</dbReference>
<keyword evidence="9 16" id="KW-0067">ATP-binding</keyword>
<feature type="domain" description="Helicase ATP-binding" evidence="19">
    <location>
        <begin position="65"/>
        <end position="245"/>
    </location>
</feature>
<keyword evidence="16 22" id="KW-0378">Hydrolase</keyword>
<proteinExistence type="inferred from homology"/>
<dbReference type="InterPro" id="IPR005736">
    <property type="entry name" value="Reverse_gyrase"/>
</dbReference>
<dbReference type="GO" id="GO:0008270">
    <property type="term" value="F:zinc ion binding"/>
    <property type="evidence" value="ECO:0007669"/>
    <property type="project" value="UniProtKB-UniRule"/>
</dbReference>
<dbReference type="InterPro" id="IPR013826">
    <property type="entry name" value="Topo_IA_cen_sub3"/>
</dbReference>
<dbReference type="PANTHER" id="PTHR43505:SF1">
    <property type="entry name" value="REVERSE GYRASE"/>
    <property type="match status" value="1"/>
</dbReference>
<dbReference type="Gene3D" id="1.10.290.10">
    <property type="entry name" value="Topoisomerase I, domain 4"/>
    <property type="match status" value="1"/>
</dbReference>
<dbReference type="CDD" id="cd00186">
    <property type="entry name" value="TOP1Ac"/>
    <property type="match status" value="1"/>
</dbReference>
<evidence type="ECO:0000313" key="23">
    <source>
        <dbReference type="Proteomes" id="UP000028501"/>
    </source>
</evidence>
<dbReference type="InterPro" id="IPR027417">
    <property type="entry name" value="P-loop_NTPase"/>
</dbReference>
<dbReference type="SUPFAM" id="SSF56712">
    <property type="entry name" value="Prokaryotic type I DNA topoisomerase"/>
    <property type="match status" value="1"/>
</dbReference>
<dbReference type="SMART" id="SM00493">
    <property type="entry name" value="TOPRIM"/>
    <property type="match status" value="1"/>
</dbReference>
<comment type="similarity">
    <text evidence="16">In the C-terminal section; belongs to the type IA topoisomerase family.</text>
</comment>
<evidence type="ECO:0000256" key="9">
    <source>
        <dbReference type="ARBA" id="ARBA00022840"/>
    </source>
</evidence>
<dbReference type="PRINTS" id="PR00417">
    <property type="entry name" value="PRTPISMRASEI"/>
</dbReference>
<dbReference type="InterPro" id="IPR034142">
    <property type="entry name" value="TOPRIM_RevGyr"/>
</dbReference>
<dbReference type="Gene3D" id="3.40.50.300">
    <property type="entry name" value="P-loop containing nucleotide triphosphate hydrolases"/>
    <property type="match status" value="2"/>
</dbReference>
<dbReference type="Proteomes" id="UP000028501">
    <property type="component" value="Chromosome"/>
</dbReference>
<dbReference type="GO" id="GO:0008094">
    <property type="term" value="F:ATP-dependent activity, acting on DNA"/>
    <property type="evidence" value="ECO:0007669"/>
    <property type="project" value="UniProtKB-UniRule"/>
</dbReference>
<dbReference type="InterPro" id="IPR013497">
    <property type="entry name" value="Topo_IA_cen"/>
</dbReference>
<dbReference type="Pfam" id="PF00270">
    <property type="entry name" value="DEAD"/>
    <property type="match status" value="1"/>
</dbReference>
<feature type="binding site" evidence="16">
    <location>
        <position position="61"/>
    </location>
    <ligand>
        <name>ATP</name>
        <dbReference type="ChEBI" id="CHEBI:30616"/>
    </ligand>
</feature>
<dbReference type="Pfam" id="PF01751">
    <property type="entry name" value="Toprim"/>
    <property type="match status" value="1"/>
</dbReference>
<dbReference type="HAMAP" id="MF_01125">
    <property type="entry name" value="Reverse_gyrase"/>
    <property type="match status" value="1"/>
</dbReference>
<evidence type="ECO:0000256" key="3">
    <source>
        <dbReference type="ARBA" id="ARBA00011245"/>
    </source>
</evidence>
<dbReference type="Gene3D" id="3.40.50.140">
    <property type="match status" value="1"/>
</dbReference>
<dbReference type="Gene3D" id="1.10.460.10">
    <property type="entry name" value="Topoisomerase I, domain 2"/>
    <property type="match status" value="1"/>
</dbReference>
<dbReference type="HOGENOM" id="CLU_002886_0_0_2"/>
<dbReference type="InterPro" id="IPR013824">
    <property type="entry name" value="Topo_IA_cen_sub1"/>
</dbReference>
<evidence type="ECO:0000313" key="22">
    <source>
        <dbReference type="EMBL" id="AIG97903.1"/>
    </source>
</evidence>
<keyword evidence="13 16" id="KW-0413">Isomerase</keyword>
<keyword evidence="6 16" id="KW-0547">Nucleotide-binding</keyword>
<gene>
    <name evidence="16" type="primary">rgy</name>
    <name evidence="22" type="ORF">AFULGI_00011200</name>
</gene>
<evidence type="ECO:0000256" key="2">
    <source>
        <dbReference type="ARBA" id="ARBA00004496"/>
    </source>
</evidence>
<evidence type="ECO:0000256" key="10">
    <source>
        <dbReference type="ARBA" id="ARBA00022842"/>
    </source>
</evidence>
<reference evidence="22 23" key="1">
    <citation type="submission" date="2013-07" db="EMBL/GenBank/DDBJ databases">
        <title>Genome of Archaeoglobus fulgidus.</title>
        <authorList>
            <person name="Fiebig A."/>
            <person name="Birkeland N.-K."/>
        </authorList>
    </citation>
    <scope>NUCLEOTIDE SEQUENCE [LARGE SCALE GENOMIC DNA]</scope>
    <source>
        <strain evidence="22 23">DSM 8774</strain>
    </source>
</reference>
<evidence type="ECO:0000256" key="14">
    <source>
        <dbReference type="ARBA" id="ARBA00043976"/>
    </source>
</evidence>
<dbReference type="PANTHER" id="PTHR43505">
    <property type="entry name" value="REVERSE GYRASE"/>
    <property type="match status" value="1"/>
</dbReference>
<dbReference type="Gene3D" id="3.30.56.120">
    <property type="match status" value="1"/>
</dbReference>
<keyword evidence="7 16" id="KW-0863">Zinc-finger</keyword>
<protein>
    <recommendedName>
        <fullName evidence="16 17">Reverse gyrase</fullName>
        <ecNumber evidence="16">5.6.2.-</ecNumber>
    </recommendedName>
</protein>